<keyword evidence="3" id="KW-1185">Reference proteome</keyword>
<dbReference type="InterPro" id="IPR007436">
    <property type="entry name" value="DUF485"/>
</dbReference>
<gene>
    <name evidence="2" type="ORF">ACFFGG_07470</name>
</gene>
<dbReference type="InterPro" id="IPR052959">
    <property type="entry name" value="Inner_membrane_assoc"/>
</dbReference>
<dbReference type="Proteomes" id="UP001589834">
    <property type="component" value="Unassembled WGS sequence"/>
</dbReference>
<name>A0ABV6PSM3_9BURK</name>
<dbReference type="EMBL" id="JBHLTN010000014">
    <property type="protein sequence ID" value="MFC0592392.1"/>
    <property type="molecule type" value="Genomic_DNA"/>
</dbReference>
<accession>A0ABV6PSM3</accession>
<evidence type="ECO:0000313" key="2">
    <source>
        <dbReference type="EMBL" id="MFC0592392.1"/>
    </source>
</evidence>
<comment type="caution">
    <text evidence="2">The sequence shown here is derived from an EMBL/GenBank/DDBJ whole genome shotgun (WGS) entry which is preliminary data.</text>
</comment>
<organism evidence="2 3">
    <name type="scientific">Ottowia pentelensis</name>
    <dbReference type="NCBI Taxonomy" id="511108"/>
    <lineage>
        <taxon>Bacteria</taxon>
        <taxon>Pseudomonadati</taxon>
        <taxon>Pseudomonadota</taxon>
        <taxon>Betaproteobacteria</taxon>
        <taxon>Burkholderiales</taxon>
        <taxon>Comamonadaceae</taxon>
        <taxon>Ottowia</taxon>
    </lineage>
</organism>
<feature type="transmembrane region" description="Helical" evidence="1">
    <location>
        <begin position="25"/>
        <end position="46"/>
    </location>
</feature>
<reference evidence="2 3" key="1">
    <citation type="submission" date="2024-09" db="EMBL/GenBank/DDBJ databases">
        <authorList>
            <person name="Sun Q."/>
            <person name="Mori K."/>
        </authorList>
    </citation>
    <scope>NUCLEOTIDE SEQUENCE [LARGE SCALE GENOMIC DNA]</scope>
    <source>
        <strain evidence="2 3">NCAIM B.02336</strain>
    </source>
</reference>
<keyword evidence="1" id="KW-1133">Transmembrane helix</keyword>
<protein>
    <submittedName>
        <fullName evidence="2">DUF485 domain-containing protein</fullName>
    </submittedName>
</protein>
<dbReference type="PANTHER" id="PTHR38598">
    <property type="entry name" value="INNER MEMBRANE PROTEIN YJCH"/>
    <property type="match status" value="1"/>
</dbReference>
<feature type="transmembrane region" description="Helical" evidence="1">
    <location>
        <begin position="58"/>
        <end position="82"/>
    </location>
</feature>
<keyword evidence="1" id="KW-0472">Membrane</keyword>
<evidence type="ECO:0000256" key="1">
    <source>
        <dbReference type="SAM" id="Phobius"/>
    </source>
</evidence>
<dbReference type="Pfam" id="PF04341">
    <property type="entry name" value="DUF485"/>
    <property type="match status" value="1"/>
</dbReference>
<proteinExistence type="predicted"/>
<sequence length="102" mass="11603">MQDPMVERIQRNPKYQQLKATRSRFGWWLTILMLIVYYGYIGLIAFDKELLATPIGAGVTTLGIPLGLAVIVFTIVITGIYVRRANREFDALTRDILKDATK</sequence>
<dbReference type="RefSeq" id="WP_377481665.1">
    <property type="nucleotide sequence ID" value="NZ_JBHLTN010000014.1"/>
</dbReference>
<keyword evidence="1" id="KW-0812">Transmembrane</keyword>
<dbReference type="PANTHER" id="PTHR38598:SF1">
    <property type="entry name" value="INNER MEMBRANE PROTEIN YJCH"/>
    <property type="match status" value="1"/>
</dbReference>
<evidence type="ECO:0000313" key="3">
    <source>
        <dbReference type="Proteomes" id="UP001589834"/>
    </source>
</evidence>